<accession>A0A2S6ZM71</accession>
<evidence type="ECO:0000256" key="2">
    <source>
        <dbReference type="SAM" id="Phobius"/>
    </source>
</evidence>
<proteinExistence type="predicted"/>
<sequence>MRLSALADTLQQRAEAALREQQRSAQALHGAAQSFAAQSQQLSQDVVRTVGNETRGVVERATGDGLRQGEERLKQAAAQVRQAELRLSEEVAQLLASRQSLLWKSGLALLLGSLLAVAGSGYFVWRSQQALRDAQFPEAVLAATRSGALTQCGDRLCARIGRKPQHFGAQGEYALVR</sequence>
<keyword evidence="2" id="KW-1133">Transmembrane helix</keyword>
<evidence type="ECO:0008006" key="5">
    <source>
        <dbReference type="Google" id="ProtNLM"/>
    </source>
</evidence>
<dbReference type="EMBL" id="MIGX01000001">
    <property type="protein sequence ID" value="PPT93382.1"/>
    <property type="molecule type" value="Genomic_DNA"/>
</dbReference>
<comment type="caution">
    <text evidence="3">The sequence shown here is derived from an EMBL/GenBank/DDBJ whole genome shotgun (WGS) entry which is preliminary data.</text>
</comment>
<evidence type="ECO:0000256" key="1">
    <source>
        <dbReference type="SAM" id="Coils"/>
    </source>
</evidence>
<protein>
    <recommendedName>
        <fullName evidence="5">Relaxation protein</fullName>
    </recommendedName>
</protein>
<reference evidence="3 4" key="1">
    <citation type="submission" date="2016-08" db="EMBL/GenBank/DDBJ databases">
        <title>Evolution of the type three secretion system and type three effector repertoires in Xanthomonas.</title>
        <authorList>
            <person name="Merda D."/>
            <person name="Briand M."/>
            <person name="Bosis E."/>
            <person name="Rousseau C."/>
            <person name="Portier P."/>
            <person name="Jacques M.-A."/>
            <person name="Fischer-Le Saux M."/>
        </authorList>
    </citation>
    <scope>NUCLEOTIDE SEQUENCE [LARGE SCALE GENOMIC DNA]</scope>
    <source>
        <strain evidence="3 4">CFBP 4691</strain>
    </source>
</reference>
<evidence type="ECO:0000313" key="3">
    <source>
        <dbReference type="EMBL" id="PPT93382.1"/>
    </source>
</evidence>
<gene>
    <name evidence="3" type="ORF">XthCFBP4691_00495</name>
</gene>
<keyword evidence="2" id="KW-0472">Membrane</keyword>
<keyword evidence="4" id="KW-1185">Reference proteome</keyword>
<keyword evidence="2" id="KW-0812">Transmembrane</keyword>
<feature type="transmembrane region" description="Helical" evidence="2">
    <location>
        <begin position="107"/>
        <end position="125"/>
    </location>
</feature>
<dbReference type="AlphaFoldDB" id="A0A2S6ZM71"/>
<name>A0A2S6ZM71_9XANT</name>
<keyword evidence="1" id="KW-0175">Coiled coil</keyword>
<evidence type="ECO:0000313" key="4">
    <source>
        <dbReference type="Proteomes" id="UP000239898"/>
    </source>
</evidence>
<dbReference type="Proteomes" id="UP000239898">
    <property type="component" value="Unassembled WGS sequence"/>
</dbReference>
<feature type="coiled-coil region" evidence="1">
    <location>
        <begin position="66"/>
        <end position="93"/>
    </location>
</feature>
<organism evidence="3 4">
    <name type="scientific">Xanthomonas theicola</name>
    <dbReference type="NCBI Taxonomy" id="56464"/>
    <lineage>
        <taxon>Bacteria</taxon>
        <taxon>Pseudomonadati</taxon>
        <taxon>Pseudomonadota</taxon>
        <taxon>Gammaproteobacteria</taxon>
        <taxon>Lysobacterales</taxon>
        <taxon>Lysobacteraceae</taxon>
        <taxon>Xanthomonas</taxon>
    </lineage>
</organism>